<dbReference type="OrthoDB" id="9761705at2"/>
<evidence type="ECO:0000256" key="4">
    <source>
        <dbReference type="ARBA" id="ARBA00023125"/>
    </source>
</evidence>
<dbReference type="RefSeq" id="WP_055423324.1">
    <property type="nucleotide sequence ID" value="NZ_CYHH01000004.1"/>
</dbReference>
<keyword evidence="5" id="KW-0804">Transcription</keyword>
<sequence length="640" mass="70036">MEIEFRVCPESVRQAKRIFVERGELPALPLATPILHSWKRCREHHVAAERLLPPEEGVVETLILEQARQSVEEWLRLARPVLEGVFGGFDTSRSVLIVADTQGLIVEAVGNSSFLERAQRVHLARGAIWHEGVRGTNAVGTAIAEGAPVEVLGPEHYLSCNEFLACTAAPIFDGTGRLVAVLDVSCDWHDHHPHTRALVDTAVRLIENHAIVARHRGLRIHLHRDAHALGSFVDDAIVCVDDDGRVVAANSAARRLFSLRHEELGAVPLERLFRRAAPVPRGDEPVLLYDPQGNPLYARFEGRRARVVIRRADPAPANDALAELDTGDEALRRVIAQARRVLDKDIPILLRGESGVGKELFAQALHRSSPRRDKPFVAVNCAALPEALIEAELFGYAPGAYTGARREGSLGRIREAHGGTLFLDEIGDMPLALQGRLLRVLETKEVVPLGGKPVRVEFALIAATHRDLPAEVEAGRFRADLYYRLAGLTLTLPPLRERSDLPVLVERILRACAPDRDLRLAPEVAAAFAAHSWPGNVRELAQALRVAAALVDEEEMVIGWEALPEGLAAALKQRTSMSPSLPQGQEETLELATLSRAAIERALVASRGNRTAAARRLGISRATLYRKLREMGSTPAQAAG</sequence>
<dbReference type="Gene3D" id="1.10.8.60">
    <property type="match status" value="1"/>
</dbReference>
<dbReference type="InterPro" id="IPR009057">
    <property type="entry name" value="Homeodomain-like_sf"/>
</dbReference>
<dbReference type="InterPro" id="IPR027417">
    <property type="entry name" value="P-loop_NTPase"/>
</dbReference>
<dbReference type="PROSITE" id="PS50045">
    <property type="entry name" value="SIGMA54_INTERACT_4"/>
    <property type="match status" value="1"/>
</dbReference>
<dbReference type="Pfam" id="PF25601">
    <property type="entry name" value="AAA_lid_14"/>
    <property type="match status" value="1"/>
</dbReference>
<accession>A0A0K6IV71</accession>
<dbReference type="PROSITE" id="PS50112">
    <property type="entry name" value="PAS"/>
    <property type="match status" value="1"/>
</dbReference>
<evidence type="ECO:0000256" key="5">
    <source>
        <dbReference type="ARBA" id="ARBA00023163"/>
    </source>
</evidence>
<dbReference type="Gene3D" id="3.30.450.20">
    <property type="entry name" value="PAS domain"/>
    <property type="match status" value="1"/>
</dbReference>
<dbReference type="Gene3D" id="3.40.50.300">
    <property type="entry name" value="P-loop containing nucleotide triphosphate hydrolases"/>
    <property type="match status" value="1"/>
</dbReference>
<dbReference type="CDD" id="cd00009">
    <property type="entry name" value="AAA"/>
    <property type="match status" value="1"/>
</dbReference>
<dbReference type="PROSITE" id="PS00675">
    <property type="entry name" value="SIGMA54_INTERACT_1"/>
    <property type="match status" value="1"/>
</dbReference>
<dbReference type="CDD" id="cd00130">
    <property type="entry name" value="PAS"/>
    <property type="match status" value="1"/>
</dbReference>
<evidence type="ECO:0000256" key="3">
    <source>
        <dbReference type="ARBA" id="ARBA00023015"/>
    </source>
</evidence>
<dbReference type="SUPFAM" id="SSF55785">
    <property type="entry name" value="PYP-like sensor domain (PAS domain)"/>
    <property type="match status" value="1"/>
</dbReference>
<dbReference type="InterPro" id="IPR025943">
    <property type="entry name" value="Sigma_54_int_dom_ATP-bd_2"/>
</dbReference>
<dbReference type="InterPro" id="IPR035965">
    <property type="entry name" value="PAS-like_dom_sf"/>
</dbReference>
<dbReference type="InterPro" id="IPR029016">
    <property type="entry name" value="GAF-like_dom_sf"/>
</dbReference>
<dbReference type="PRINTS" id="PR01590">
    <property type="entry name" value="HTHFIS"/>
</dbReference>
<dbReference type="EMBL" id="CYHH01000004">
    <property type="protein sequence ID" value="CUB06969.1"/>
    <property type="molecule type" value="Genomic_DNA"/>
</dbReference>
<evidence type="ECO:0000313" key="8">
    <source>
        <dbReference type="EMBL" id="CUB06969.1"/>
    </source>
</evidence>
<dbReference type="Gene3D" id="3.30.450.40">
    <property type="match status" value="1"/>
</dbReference>
<evidence type="ECO:0000256" key="1">
    <source>
        <dbReference type="ARBA" id="ARBA00022741"/>
    </source>
</evidence>
<dbReference type="InterPro" id="IPR002078">
    <property type="entry name" value="Sigma_54_int"/>
</dbReference>
<dbReference type="PROSITE" id="PS00676">
    <property type="entry name" value="SIGMA54_INTERACT_2"/>
    <property type="match status" value="1"/>
</dbReference>
<organism evidence="8 9">
    <name type="scientific">Tepidiphilus thermophilus</name>
    <dbReference type="NCBI Taxonomy" id="876478"/>
    <lineage>
        <taxon>Bacteria</taxon>
        <taxon>Pseudomonadati</taxon>
        <taxon>Pseudomonadota</taxon>
        <taxon>Hydrogenophilia</taxon>
        <taxon>Hydrogenophilales</taxon>
        <taxon>Hydrogenophilaceae</taxon>
        <taxon>Tepidiphilus</taxon>
    </lineage>
</organism>
<keyword evidence="9" id="KW-1185">Reference proteome</keyword>
<dbReference type="AlphaFoldDB" id="A0A0K6IV71"/>
<evidence type="ECO:0000313" key="9">
    <source>
        <dbReference type="Proteomes" id="UP000182108"/>
    </source>
</evidence>
<dbReference type="InterPro" id="IPR003593">
    <property type="entry name" value="AAA+_ATPase"/>
</dbReference>
<protein>
    <submittedName>
        <fullName evidence="8">Transcriptional regulator of acetoin/glycerol metabolism</fullName>
    </submittedName>
</protein>
<keyword evidence="1" id="KW-0547">Nucleotide-binding</keyword>
<gene>
    <name evidence="8" type="ORF">Ga0061068_104134</name>
</gene>
<feature type="domain" description="PAS" evidence="7">
    <location>
        <begin position="233"/>
        <end position="264"/>
    </location>
</feature>
<dbReference type="InterPro" id="IPR002197">
    <property type="entry name" value="HTH_Fis"/>
</dbReference>
<dbReference type="SUPFAM" id="SSF52540">
    <property type="entry name" value="P-loop containing nucleoside triphosphate hydrolases"/>
    <property type="match status" value="1"/>
</dbReference>
<dbReference type="Proteomes" id="UP000182108">
    <property type="component" value="Unassembled WGS sequence"/>
</dbReference>
<evidence type="ECO:0000259" key="7">
    <source>
        <dbReference type="PROSITE" id="PS50112"/>
    </source>
</evidence>
<dbReference type="SMART" id="SM00382">
    <property type="entry name" value="AAA"/>
    <property type="match status" value="1"/>
</dbReference>
<dbReference type="GO" id="GO:0005524">
    <property type="term" value="F:ATP binding"/>
    <property type="evidence" value="ECO:0007669"/>
    <property type="project" value="UniProtKB-KW"/>
</dbReference>
<dbReference type="InterPro" id="IPR025662">
    <property type="entry name" value="Sigma_54_int_dom_ATP-bd_1"/>
</dbReference>
<dbReference type="Pfam" id="PF00158">
    <property type="entry name" value="Sigma54_activat"/>
    <property type="match status" value="1"/>
</dbReference>
<proteinExistence type="predicted"/>
<dbReference type="PANTHER" id="PTHR32071">
    <property type="entry name" value="TRANSCRIPTIONAL REGULATORY PROTEIN"/>
    <property type="match status" value="1"/>
</dbReference>
<dbReference type="Gene3D" id="1.10.10.60">
    <property type="entry name" value="Homeodomain-like"/>
    <property type="match status" value="1"/>
</dbReference>
<dbReference type="InterPro" id="IPR058031">
    <property type="entry name" value="AAA_lid_NorR"/>
</dbReference>
<dbReference type="FunFam" id="3.40.50.300:FF:000006">
    <property type="entry name" value="DNA-binding transcriptional regulator NtrC"/>
    <property type="match status" value="1"/>
</dbReference>
<dbReference type="SUPFAM" id="SSF46689">
    <property type="entry name" value="Homeodomain-like"/>
    <property type="match status" value="1"/>
</dbReference>
<keyword evidence="4" id="KW-0238">DNA-binding</keyword>
<evidence type="ECO:0000256" key="2">
    <source>
        <dbReference type="ARBA" id="ARBA00022840"/>
    </source>
</evidence>
<evidence type="ECO:0000259" key="6">
    <source>
        <dbReference type="PROSITE" id="PS50045"/>
    </source>
</evidence>
<reference evidence="9" key="1">
    <citation type="submission" date="2015-08" db="EMBL/GenBank/DDBJ databases">
        <authorList>
            <person name="Babu N.S."/>
            <person name="Beckwith C.J."/>
            <person name="Beseler K.G."/>
            <person name="Brison A."/>
            <person name="Carone J.V."/>
            <person name="Caskin T.P."/>
            <person name="Diamond M."/>
            <person name="Durham M.E."/>
            <person name="Foxe J.M."/>
            <person name="Go M."/>
            <person name="Henderson B.A."/>
            <person name="Jones I.B."/>
            <person name="McGettigan J.A."/>
            <person name="Micheletti S.J."/>
            <person name="Nasrallah M.E."/>
            <person name="Ortiz D."/>
            <person name="Piller C.R."/>
            <person name="Privatt S.R."/>
            <person name="Schneider S.L."/>
            <person name="Sharp S."/>
            <person name="Smith T.C."/>
            <person name="Stanton J.D."/>
            <person name="Ullery H.E."/>
            <person name="Wilson R.J."/>
            <person name="Serrano M.G."/>
            <person name="Buck G."/>
            <person name="Lee V."/>
            <person name="Wang Y."/>
            <person name="Carvalho R."/>
            <person name="Voegtly L."/>
            <person name="Shi R."/>
            <person name="Duckworth R."/>
            <person name="Johnson A."/>
            <person name="Loviza R."/>
            <person name="Walstead R."/>
            <person name="Shah Z."/>
            <person name="Kiflezghi M."/>
            <person name="Wade K."/>
            <person name="Ball S.L."/>
            <person name="Bradley K.W."/>
            <person name="Asai D.J."/>
            <person name="Bowman C.A."/>
            <person name="Russell D.A."/>
            <person name="Pope W.H."/>
            <person name="Jacobs-Sera D."/>
            <person name="Hendrix R.W."/>
            <person name="Hatfull G.F."/>
        </authorList>
    </citation>
    <scope>NUCLEOTIDE SEQUENCE [LARGE SCALE GENOMIC DNA]</scope>
    <source>
        <strain evidence="9">JCM 19170</strain>
    </source>
</reference>
<dbReference type="InterPro" id="IPR003018">
    <property type="entry name" value="GAF"/>
</dbReference>
<dbReference type="InterPro" id="IPR000014">
    <property type="entry name" value="PAS"/>
</dbReference>
<feature type="domain" description="Sigma-54 factor interaction" evidence="6">
    <location>
        <begin position="324"/>
        <end position="549"/>
    </location>
</feature>
<dbReference type="GO" id="GO:0043565">
    <property type="term" value="F:sequence-specific DNA binding"/>
    <property type="evidence" value="ECO:0007669"/>
    <property type="project" value="InterPro"/>
</dbReference>
<keyword evidence="2" id="KW-0067">ATP-binding</keyword>
<dbReference type="Pfam" id="PF01590">
    <property type="entry name" value="GAF"/>
    <property type="match status" value="1"/>
</dbReference>
<dbReference type="Pfam" id="PF02954">
    <property type="entry name" value="HTH_8"/>
    <property type="match status" value="1"/>
</dbReference>
<dbReference type="PANTHER" id="PTHR32071:SF77">
    <property type="entry name" value="TRANSCRIPTIONAL REGULATORY PROTEIN"/>
    <property type="match status" value="1"/>
</dbReference>
<keyword evidence="3" id="KW-0805">Transcription regulation</keyword>
<name>A0A0K6IV71_9PROT</name>
<dbReference type="GO" id="GO:0006355">
    <property type="term" value="P:regulation of DNA-templated transcription"/>
    <property type="evidence" value="ECO:0007669"/>
    <property type="project" value="InterPro"/>
</dbReference>